<evidence type="ECO:0000313" key="4">
    <source>
        <dbReference type="Proteomes" id="UP001596492"/>
    </source>
</evidence>
<evidence type="ECO:0000256" key="1">
    <source>
        <dbReference type="ARBA" id="ARBA00010552"/>
    </source>
</evidence>
<proteinExistence type="inferred from homology"/>
<feature type="chain" id="PRO_5046203738" evidence="2">
    <location>
        <begin position="25"/>
        <end position="153"/>
    </location>
</feature>
<accession>A0ABW2IHQ8</accession>
<evidence type="ECO:0000313" key="3">
    <source>
        <dbReference type="EMBL" id="MFC7290340.1"/>
    </source>
</evidence>
<comment type="similarity">
    <text evidence="1">Belongs to the RutC family.</text>
</comment>
<gene>
    <name evidence="3" type="ORF">ACFQS8_01810</name>
</gene>
<evidence type="ECO:0000256" key="2">
    <source>
        <dbReference type="SAM" id="SignalP"/>
    </source>
</evidence>
<comment type="caution">
    <text evidence="3">The sequence shown here is derived from an EMBL/GenBank/DDBJ whole genome shotgun (WGS) entry which is preliminary data.</text>
</comment>
<dbReference type="InterPro" id="IPR006175">
    <property type="entry name" value="YjgF/YER057c/UK114"/>
</dbReference>
<dbReference type="InterPro" id="IPR035959">
    <property type="entry name" value="RutC-like_sf"/>
</dbReference>
<dbReference type="SUPFAM" id="SSF55298">
    <property type="entry name" value="YjgF-like"/>
    <property type="match status" value="1"/>
</dbReference>
<dbReference type="CDD" id="cd00448">
    <property type="entry name" value="YjgF_YER057c_UK114_family"/>
    <property type="match status" value="1"/>
</dbReference>
<protein>
    <submittedName>
        <fullName evidence="3">RidA family protein</fullName>
        <ecNumber evidence="3">3.5.-.-</ecNumber>
    </submittedName>
</protein>
<reference evidence="4" key="1">
    <citation type="journal article" date="2019" name="Int. J. Syst. Evol. Microbiol.">
        <title>The Global Catalogue of Microorganisms (GCM) 10K type strain sequencing project: providing services to taxonomists for standard genome sequencing and annotation.</title>
        <authorList>
            <consortium name="The Broad Institute Genomics Platform"/>
            <consortium name="The Broad Institute Genome Sequencing Center for Infectious Disease"/>
            <person name="Wu L."/>
            <person name="Ma J."/>
        </authorList>
    </citation>
    <scope>NUCLEOTIDE SEQUENCE [LARGE SCALE GENOMIC DNA]</scope>
    <source>
        <strain evidence="4">CCUG 51308</strain>
    </source>
</reference>
<sequence>MKFRSRIVATLGAVLFLSACSATSQIEHFRPENAAEDQKLLFSPMIRHGETLYLSGMIGLKPGTTELPDSVEEQTRNVFAAIEKTLKLADADLSHLISCTVYLADMNNYTQMNEVYGSFFGSKPPTRTTVEVAALPLGAQIEISCLGYLNRNT</sequence>
<dbReference type="PANTHER" id="PTHR11803:SF58">
    <property type="entry name" value="PROTEIN HMF1-RELATED"/>
    <property type="match status" value="1"/>
</dbReference>
<dbReference type="Gene3D" id="3.30.1330.40">
    <property type="entry name" value="RutC-like"/>
    <property type="match status" value="1"/>
</dbReference>
<dbReference type="Proteomes" id="UP001596492">
    <property type="component" value="Unassembled WGS sequence"/>
</dbReference>
<dbReference type="Pfam" id="PF01042">
    <property type="entry name" value="Ribonuc_L-PSP"/>
    <property type="match status" value="1"/>
</dbReference>
<dbReference type="EC" id="3.5.-.-" evidence="3"/>
<dbReference type="PROSITE" id="PS51257">
    <property type="entry name" value="PROKAR_LIPOPROTEIN"/>
    <property type="match status" value="1"/>
</dbReference>
<name>A0ABW2IHQ8_9PROT</name>
<feature type="signal peptide" evidence="2">
    <location>
        <begin position="1"/>
        <end position="24"/>
    </location>
</feature>
<organism evidence="3 4">
    <name type="scientific">Hirschia litorea</name>
    <dbReference type="NCBI Taxonomy" id="1199156"/>
    <lineage>
        <taxon>Bacteria</taxon>
        <taxon>Pseudomonadati</taxon>
        <taxon>Pseudomonadota</taxon>
        <taxon>Alphaproteobacteria</taxon>
        <taxon>Hyphomonadales</taxon>
        <taxon>Hyphomonadaceae</taxon>
        <taxon>Hirschia</taxon>
    </lineage>
</organism>
<dbReference type="GO" id="GO:0016787">
    <property type="term" value="F:hydrolase activity"/>
    <property type="evidence" value="ECO:0007669"/>
    <property type="project" value="UniProtKB-KW"/>
</dbReference>
<keyword evidence="4" id="KW-1185">Reference proteome</keyword>
<dbReference type="EMBL" id="JBHTBR010000002">
    <property type="protein sequence ID" value="MFC7290340.1"/>
    <property type="molecule type" value="Genomic_DNA"/>
</dbReference>
<dbReference type="PANTHER" id="PTHR11803">
    <property type="entry name" value="2-IMINOBUTANOATE/2-IMINOPROPANOATE DEAMINASE RIDA"/>
    <property type="match status" value="1"/>
</dbReference>
<keyword evidence="2" id="KW-0732">Signal</keyword>
<dbReference type="RefSeq" id="WP_382165151.1">
    <property type="nucleotide sequence ID" value="NZ_JBHTBR010000002.1"/>
</dbReference>
<keyword evidence="3" id="KW-0378">Hydrolase</keyword>